<reference evidence="7 8" key="1">
    <citation type="submission" date="2019-04" db="EMBL/GenBank/DDBJ databases">
        <title>Draft genome sequence of Gemmobacter aestuarii sp. nov.</title>
        <authorList>
            <person name="Hameed A."/>
            <person name="Lin S.-Y."/>
            <person name="Shahina M."/>
            <person name="Lai W.-A."/>
            <person name="Young C.-C."/>
        </authorList>
    </citation>
    <scope>NUCLEOTIDE SEQUENCE [LARGE SCALE GENOMIC DNA]</scope>
    <source>
        <strain evidence="7 8">CC-PW-75</strain>
    </source>
</reference>
<proteinExistence type="predicted"/>
<feature type="transmembrane region" description="Helical" evidence="6">
    <location>
        <begin position="137"/>
        <end position="159"/>
    </location>
</feature>
<keyword evidence="5" id="KW-0479">Metal-binding</keyword>
<keyword evidence="5" id="KW-0862">Zinc</keyword>
<dbReference type="GO" id="GO:0016020">
    <property type="term" value="C:membrane"/>
    <property type="evidence" value="ECO:0007669"/>
    <property type="project" value="UniProtKB-SubCell"/>
</dbReference>
<feature type="transmembrane region" description="Helical" evidence="6">
    <location>
        <begin position="192"/>
        <end position="215"/>
    </location>
</feature>
<gene>
    <name evidence="7" type="ORF">E7811_09900</name>
</gene>
<organism evidence="7 8">
    <name type="scientific">Aliigemmobacter aestuarii</name>
    <dbReference type="NCBI Taxonomy" id="1445661"/>
    <lineage>
        <taxon>Bacteria</taxon>
        <taxon>Pseudomonadati</taxon>
        <taxon>Pseudomonadota</taxon>
        <taxon>Alphaproteobacteria</taxon>
        <taxon>Rhodobacterales</taxon>
        <taxon>Paracoccaceae</taxon>
        <taxon>Aliigemmobacter</taxon>
    </lineage>
</organism>
<feature type="transmembrane region" description="Helical" evidence="6">
    <location>
        <begin position="20"/>
        <end position="44"/>
    </location>
</feature>
<comment type="subcellular location">
    <subcellularLocation>
        <location evidence="1">Membrane</location>
        <topology evidence="1">Multi-pass membrane protein</topology>
    </subcellularLocation>
</comment>
<feature type="transmembrane region" description="Helical" evidence="6">
    <location>
        <begin position="110"/>
        <end position="130"/>
    </location>
</feature>
<protein>
    <submittedName>
        <fullName evidence="7">Hly-III family protein</fullName>
    </submittedName>
</protein>
<evidence type="ECO:0000256" key="6">
    <source>
        <dbReference type="SAM" id="Phobius"/>
    </source>
</evidence>
<dbReference type="AlphaFoldDB" id="A0A4S3MNJ1"/>
<evidence type="ECO:0000256" key="3">
    <source>
        <dbReference type="ARBA" id="ARBA00022989"/>
    </source>
</evidence>
<dbReference type="PANTHER" id="PTHR20855">
    <property type="entry name" value="ADIPOR/PROGESTIN RECEPTOR-RELATED"/>
    <property type="match status" value="1"/>
</dbReference>
<dbReference type="Proteomes" id="UP000309450">
    <property type="component" value="Unassembled WGS sequence"/>
</dbReference>
<sequence>MPVFARRTADYTRAEVLSDAVVHGLGLVAVLVAVPVLVTLAAVLRGDMATVTAAAVYGGALILMIACSAIYNTVGRQRWGHVLQRLDHSAIYVKIAGTYTPFLTLSGGQAGWLLTGIWGAALVGVGLKLASPNRWRWIGLALYLALGWAGLFAGADFLATLSTPVLVLILTGGALYTLGVLFYLAEGMPFHYTIWHVLVLAASFVFYAAVTVQVVTTA</sequence>
<keyword evidence="3 6" id="KW-1133">Transmembrane helix</keyword>
<evidence type="ECO:0000313" key="8">
    <source>
        <dbReference type="Proteomes" id="UP000309450"/>
    </source>
</evidence>
<comment type="caution">
    <text evidence="7">The sequence shown here is derived from an EMBL/GenBank/DDBJ whole genome shotgun (WGS) entry which is preliminary data.</text>
</comment>
<keyword evidence="4 6" id="KW-0472">Membrane</keyword>
<feature type="binding site" evidence="5">
    <location>
        <position position="196"/>
    </location>
    <ligand>
        <name>Zn(2+)</name>
        <dbReference type="ChEBI" id="CHEBI:29105"/>
    </ligand>
</feature>
<dbReference type="Pfam" id="PF03006">
    <property type="entry name" value="HlyIII"/>
    <property type="match status" value="1"/>
</dbReference>
<evidence type="ECO:0000256" key="1">
    <source>
        <dbReference type="ARBA" id="ARBA00004141"/>
    </source>
</evidence>
<name>A0A4S3MNJ1_9RHOB</name>
<keyword evidence="8" id="KW-1185">Reference proteome</keyword>
<dbReference type="OrthoDB" id="9813689at2"/>
<evidence type="ECO:0000313" key="7">
    <source>
        <dbReference type="EMBL" id="THD83584.1"/>
    </source>
</evidence>
<accession>A0A4S3MNJ1</accession>
<dbReference type="InterPro" id="IPR004254">
    <property type="entry name" value="AdipoR/HlyIII-related"/>
</dbReference>
<dbReference type="EMBL" id="SSND01000002">
    <property type="protein sequence ID" value="THD83584.1"/>
    <property type="molecule type" value="Genomic_DNA"/>
</dbReference>
<evidence type="ECO:0000256" key="2">
    <source>
        <dbReference type="ARBA" id="ARBA00022692"/>
    </source>
</evidence>
<feature type="transmembrane region" description="Helical" evidence="6">
    <location>
        <begin position="51"/>
        <end position="71"/>
    </location>
</feature>
<evidence type="ECO:0000256" key="4">
    <source>
        <dbReference type="ARBA" id="ARBA00023136"/>
    </source>
</evidence>
<dbReference type="RefSeq" id="WP_136394478.1">
    <property type="nucleotide sequence ID" value="NZ_SSND01000002.1"/>
</dbReference>
<evidence type="ECO:0000256" key="5">
    <source>
        <dbReference type="PIRSR" id="PIRSR604254-1"/>
    </source>
</evidence>
<keyword evidence="2 6" id="KW-0812">Transmembrane</keyword>
<dbReference type="GO" id="GO:0046872">
    <property type="term" value="F:metal ion binding"/>
    <property type="evidence" value="ECO:0007669"/>
    <property type="project" value="UniProtKB-KW"/>
</dbReference>
<dbReference type="PANTHER" id="PTHR20855:SF3">
    <property type="entry name" value="LD03007P"/>
    <property type="match status" value="1"/>
</dbReference>
<feature type="transmembrane region" description="Helical" evidence="6">
    <location>
        <begin position="165"/>
        <end position="185"/>
    </location>
</feature>